<evidence type="ECO:0000256" key="1">
    <source>
        <dbReference type="SAM" id="SignalP"/>
    </source>
</evidence>
<feature type="chain" id="PRO_5031169546" evidence="1">
    <location>
        <begin position="26"/>
        <end position="200"/>
    </location>
</feature>
<protein>
    <submittedName>
        <fullName evidence="2">Uncharacterized protein</fullName>
    </submittedName>
</protein>
<keyword evidence="1" id="KW-0732">Signal</keyword>
<feature type="signal peptide" evidence="1">
    <location>
        <begin position="1"/>
        <end position="25"/>
    </location>
</feature>
<organism evidence="2">
    <name type="scientific">Pyramimonas obovata</name>
    <dbReference type="NCBI Taxonomy" id="1411642"/>
    <lineage>
        <taxon>Eukaryota</taxon>
        <taxon>Viridiplantae</taxon>
        <taxon>Chlorophyta</taxon>
        <taxon>Pyramimonadophyceae</taxon>
        <taxon>Pyramimonadales</taxon>
        <taxon>Pyramimonadaceae</taxon>
        <taxon>Pyramimonas</taxon>
        <taxon>Pyramimonas incertae sedis</taxon>
    </lineage>
</organism>
<proteinExistence type="predicted"/>
<dbReference type="EMBL" id="HBFA01022178">
    <property type="protein sequence ID" value="CAD8672316.1"/>
    <property type="molecule type" value="Transcribed_RNA"/>
</dbReference>
<name>A0A7S0WLN9_9CHLO</name>
<sequence length="200" mass="22122">MALTMSLRLCIVLLFVAMQVFGTMADQHIMDKMNAAAAAKGAETLAKGNVGGSVWQKMASHLPKMSLSKNSFVPAKLTHVPEGWRLGKLDEVKDSQDKYFDSAKEYFEHDGPKIEKKASQKGLNREAFLGNSVPPELLKTGFVNVMKNMAGKWSNYFNKGAVARVNLDSQGKPHATHDKIDNKKVFGFARPLGARRELKK</sequence>
<dbReference type="AlphaFoldDB" id="A0A7S0WLN9"/>
<evidence type="ECO:0000313" key="2">
    <source>
        <dbReference type="EMBL" id="CAD8672316.1"/>
    </source>
</evidence>
<reference evidence="2" key="1">
    <citation type="submission" date="2021-01" db="EMBL/GenBank/DDBJ databases">
        <authorList>
            <person name="Corre E."/>
            <person name="Pelletier E."/>
            <person name="Niang G."/>
            <person name="Scheremetjew M."/>
            <person name="Finn R."/>
            <person name="Kale V."/>
            <person name="Holt S."/>
            <person name="Cochrane G."/>
            <person name="Meng A."/>
            <person name="Brown T."/>
            <person name="Cohen L."/>
        </authorList>
    </citation>
    <scope>NUCLEOTIDE SEQUENCE</scope>
    <source>
        <strain evidence="2">CCMP722</strain>
    </source>
</reference>
<accession>A0A7S0WLN9</accession>
<gene>
    <name evidence="2" type="ORF">POBO1169_LOCUS11278</name>
</gene>